<dbReference type="EMBL" id="BMAT01007209">
    <property type="protein sequence ID" value="GFR59949.1"/>
    <property type="molecule type" value="Genomic_DNA"/>
</dbReference>
<comment type="caution">
    <text evidence="2">The sequence shown here is derived from an EMBL/GenBank/DDBJ whole genome shotgun (WGS) entry which is preliminary data.</text>
</comment>
<feature type="compositionally biased region" description="Polar residues" evidence="1">
    <location>
        <begin position="146"/>
        <end position="172"/>
    </location>
</feature>
<evidence type="ECO:0000256" key="1">
    <source>
        <dbReference type="SAM" id="MobiDB-lite"/>
    </source>
</evidence>
<keyword evidence="3" id="KW-1185">Reference proteome</keyword>
<dbReference type="AlphaFoldDB" id="A0AAV4EH61"/>
<proteinExistence type="predicted"/>
<accession>A0AAV4EH61</accession>
<feature type="compositionally biased region" description="Low complexity" evidence="1">
    <location>
        <begin position="126"/>
        <end position="145"/>
    </location>
</feature>
<evidence type="ECO:0000313" key="3">
    <source>
        <dbReference type="Proteomes" id="UP000762676"/>
    </source>
</evidence>
<dbReference type="Proteomes" id="UP000762676">
    <property type="component" value="Unassembled WGS sequence"/>
</dbReference>
<name>A0AAV4EH61_9GAST</name>
<gene>
    <name evidence="2" type="ORF">ElyMa_003519500</name>
</gene>
<feature type="region of interest" description="Disordered" evidence="1">
    <location>
        <begin position="121"/>
        <end position="184"/>
    </location>
</feature>
<protein>
    <recommendedName>
        <fullName evidence="4">HIG1 domain-containing protein</fullName>
    </recommendedName>
</protein>
<evidence type="ECO:0008006" key="4">
    <source>
        <dbReference type="Google" id="ProtNLM"/>
    </source>
</evidence>
<reference evidence="2 3" key="1">
    <citation type="journal article" date="2021" name="Elife">
        <title>Chloroplast acquisition without the gene transfer in kleptoplastic sea slugs, Plakobranchus ocellatus.</title>
        <authorList>
            <person name="Maeda T."/>
            <person name="Takahashi S."/>
            <person name="Yoshida T."/>
            <person name="Shimamura S."/>
            <person name="Takaki Y."/>
            <person name="Nagai Y."/>
            <person name="Toyoda A."/>
            <person name="Suzuki Y."/>
            <person name="Arimoto A."/>
            <person name="Ishii H."/>
            <person name="Satoh N."/>
            <person name="Nishiyama T."/>
            <person name="Hasebe M."/>
            <person name="Maruyama T."/>
            <person name="Minagawa J."/>
            <person name="Obokata J."/>
            <person name="Shigenobu S."/>
        </authorList>
    </citation>
    <scope>NUCLEOTIDE SEQUENCE [LARGE SCALE GENOMIC DNA]</scope>
</reference>
<sequence length="259" mass="28034">MILLPMSHSITVASRTAAKPRHHHNLSSTNSSSVAYTDITRYDLTEEGHTTLGIFPPLPVISIQQQNGTPPLSLFLGEDATDPAIASTSQYNNGWQYQRLGTVSHTALGLSASPAVAPTRGFSLLSSEPRGQSSGSSSSQSQRYSTYNTYTESDSGASTSPLATLSSYSNGHSGRLQDGGGWGKDKRRRTGLACLPAGLSGLLRPSVLLRSSWRKLTRMERPKLYSLVGLVVQTSALALTMRYSRTSQDKEHRYRAPFT</sequence>
<organism evidence="2 3">
    <name type="scientific">Elysia marginata</name>
    <dbReference type="NCBI Taxonomy" id="1093978"/>
    <lineage>
        <taxon>Eukaryota</taxon>
        <taxon>Metazoa</taxon>
        <taxon>Spiralia</taxon>
        <taxon>Lophotrochozoa</taxon>
        <taxon>Mollusca</taxon>
        <taxon>Gastropoda</taxon>
        <taxon>Heterobranchia</taxon>
        <taxon>Euthyneura</taxon>
        <taxon>Panpulmonata</taxon>
        <taxon>Sacoglossa</taxon>
        <taxon>Placobranchoidea</taxon>
        <taxon>Plakobranchidae</taxon>
        <taxon>Elysia</taxon>
    </lineage>
</organism>
<evidence type="ECO:0000313" key="2">
    <source>
        <dbReference type="EMBL" id="GFR59949.1"/>
    </source>
</evidence>